<dbReference type="PROSITE" id="PS51459">
    <property type="entry name" value="FIDO"/>
    <property type="match status" value="1"/>
</dbReference>
<organism evidence="2 3">
    <name type="scientific">Leifsonia naganoensis</name>
    <dbReference type="NCBI Taxonomy" id="150025"/>
    <lineage>
        <taxon>Bacteria</taxon>
        <taxon>Bacillati</taxon>
        <taxon>Actinomycetota</taxon>
        <taxon>Actinomycetes</taxon>
        <taxon>Micrococcales</taxon>
        <taxon>Microbacteriaceae</taxon>
        <taxon>Leifsonia</taxon>
    </lineage>
</organism>
<dbReference type="InterPro" id="IPR053737">
    <property type="entry name" value="Type_II_TA_Toxin"/>
</dbReference>
<dbReference type="PANTHER" id="PTHR39426">
    <property type="entry name" value="HOMOLOGY TO DEATH-ON-CURING PROTEIN OF PHAGE P1"/>
    <property type="match status" value="1"/>
</dbReference>
<evidence type="ECO:0000259" key="1">
    <source>
        <dbReference type="PROSITE" id="PS51459"/>
    </source>
</evidence>
<name>A0A853DH68_9MICO</name>
<protein>
    <submittedName>
        <fullName evidence="2">Death-on-curing protein</fullName>
    </submittedName>
</protein>
<dbReference type="InterPro" id="IPR003812">
    <property type="entry name" value="Fido"/>
</dbReference>
<dbReference type="PANTHER" id="PTHR39426:SF1">
    <property type="entry name" value="HOMOLOGY TO DEATH-ON-CURING PROTEIN OF PHAGE P1"/>
    <property type="match status" value="1"/>
</dbReference>
<reference evidence="2 3" key="1">
    <citation type="submission" date="2020-07" db="EMBL/GenBank/DDBJ databases">
        <title>Sequencing the genomes of 1000 actinobacteria strains.</title>
        <authorList>
            <person name="Klenk H.-P."/>
        </authorList>
    </citation>
    <scope>NUCLEOTIDE SEQUENCE [LARGE SCALE GENOMIC DNA]</scope>
    <source>
        <strain evidence="2 3">DSM 15166</strain>
    </source>
</reference>
<dbReference type="RefSeq" id="WP_179699538.1">
    <property type="nucleotide sequence ID" value="NZ_BAAAHA010000002.1"/>
</dbReference>
<proteinExistence type="predicted"/>
<gene>
    <name evidence="2" type="ORF">HNR14_000353</name>
</gene>
<dbReference type="EMBL" id="JACCHJ010000001">
    <property type="protein sequence ID" value="NYK08472.1"/>
    <property type="molecule type" value="Genomic_DNA"/>
</dbReference>
<comment type="caution">
    <text evidence="2">The sequence shown here is derived from an EMBL/GenBank/DDBJ whole genome shotgun (WGS) entry which is preliminary data.</text>
</comment>
<feature type="domain" description="Fido" evidence="1">
    <location>
        <begin position="10"/>
        <end position="128"/>
    </location>
</feature>
<keyword evidence="3" id="KW-1185">Reference proteome</keyword>
<dbReference type="InterPro" id="IPR006440">
    <property type="entry name" value="Doc"/>
</dbReference>
<dbReference type="AlphaFoldDB" id="A0A853DH68"/>
<dbReference type="Proteomes" id="UP000521075">
    <property type="component" value="Unassembled WGS sequence"/>
</dbReference>
<dbReference type="GO" id="GO:0016301">
    <property type="term" value="F:kinase activity"/>
    <property type="evidence" value="ECO:0007669"/>
    <property type="project" value="InterPro"/>
</dbReference>
<evidence type="ECO:0000313" key="2">
    <source>
        <dbReference type="EMBL" id="NYK08472.1"/>
    </source>
</evidence>
<sequence>MSTRYVTVEEALQVIRAVHGGDPLTYIRDTVLLQFALARPAATLFGRDAYPDVHSKGAALLHSLLRNHALLDGNMRTGWVVCVLFFQLNGYEQRYDKDAQFDLILAVAAGEIEEIGAIARRLAVWFTAPQRDSGLSVSGSGNGSV</sequence>
<dbReference type="Gene3D" id="1.20.120.1870">
    <property type="entry name" value="Fic/DOC protein, Fido domain"/>
    <property type="match status" value="1"/>
</dbReference>
<dbReference type="Pfam" id="PF02661">
    <property type="entry name" value="Fic"/>
    <property type="match status" value="1"/>
</dbReference>
<accession>A0A853DH68</accession>
<evidence type="ECO:0000313" key="3">
    <source>
        <dbReference type="Proteomes" id="UP000521075"/>
    </source>
</evidence>